<organism evidence="3 4">
    <name type="scientific">Dothidotthia symphoricarpi CBS 119687</name>
    <dbReference type="NCBI Taxonomy" id="1392245"/>
    <lineage>
        <taxon>Eukaryota</taxon>
        <taxon>Fungi</taxon>
        <taxon>Dikarya</taxon>
        <taxon>Ascomycota</taxon>
        <taxon>Pezizomycotina</taxon>
        <taxon>Dothideomycetes</taxon>
        <taxon>Pleosporomycetidae</taxon>
        <taxon>Pleosporales</taxon>
        <taxon>Dothidotthiaceae</taxon>
        <taxon>Dothidotthia</taxon>
    </lineage>
</organism>
<dbReference type="InterPro" id="IPR025676">
    <property type="entry name" value="Clr5_dom"/>
</dbReference>
<accession>A0A6A6AHG3</accession>
<gene>
    <name evidence="3" type="ORF">P153DRAFT_394611</name>
</gene>
<dbReference type="Proteomes" id="UP000799771">
    <property type="component" value="Unassembled WGS sequence"/>
</dbReference>
<evidence type="ECO:0000313" key="3">
    <source>
        <dbReference type="EMBL" id="KAF2131250.1"/>
    </source>
</evidence>
<evidence type="ECO:0000259" key="2">
    <source>
        <dbReference type="Pfam" id="PF14420"/>
    </source>
</evidence>
<feature type="region of interest" description="Disordered" evidence="1">
    <location>
        <begin position="517"/>
        <end position="539"/>
    </location>
</feature>
<proteinExistence type="predicted"/>
<sequence>MEVSKDSVQSGDAHSALSKVVGSNQQSSRPRAKQPRHKHSQEEWNELRGVITDLYIKSDKKAEEVLEILETGYNFRVGLRKFKDWLKENGISKNVQKSDMFILYTKRHARLITEGKKTNIYKDKSLLDNARFDRFGERNCLDVDALTYQTAATPDGYTYATPHAAGTGIDWEPVLDSTLLQFSTTPRPMQAIFGDVFDVESCFEQDAHIHQIGVFGLRMASEKHNEDLSVLLQQCLPLAKDLMDFVSLPSASVAHDVSDLHPPDIRVPKVQITFTGKCSNIFTEPSIADVVSYLKHSETCSRLLQLSSADQGRWKQDWYAMDPDEQTTSKRLCETFLGIPNSYNDAMVFMHISVLLSSPKDLADTVIARISLGVDTRDVPECRICQRKVVSVDCISGTRAVQLNVPLQSAWSGSWKPSQISTTEITEHVRWCDYVYSLRGWFIHLSSCVRRYETLVNDMERTDSDWIEEDENEIWDEIWDPMDVCTPLLTFQPYNVATPAALCAFNDFGLVLPESSEEMDSPKFEPDATDVDVWDPNGS</sequence>
<dbReference type="AlphaFoldDB" id="A0A6A6AHG3"/>
<feature type="region of interest" description="Disordered" evidence="1">
    <location>
        <begin position="1"/>
        <end position="43"/>
    </location>
</feature>
<evidence type="ECO:0000256" key="1">
    <source>
        <dbReference type="SAM" id="MobiDB-lite"/>
    </source>
</evidence>
<feature type="compositionally biased region" description="Basic residues" evidence="1">
    <location>
        <begin position="30"/>
        <end position="39"/>
    </location>
</feature>
<protein>
    <recommendedName>
        <fullName evidence="2">Clr5 domain-containing protein</fullName>
    </recommendedName>
</protein>
<reference evidence="3" key="1">
    <citation type="journal article" date="2020" name="Stud. Mycol.">
        <title>101 Dothideomycetes genomes: a test case for predicting lifestyles and emergence of pathogens.</title>
        <authorList>
            <person name="Haridas S."/>
            <person name="Albert R."/>
            <person name="Binder M."/>
            <person name="Bloem J."/>
            <person name="Labutti K."/>
            <person name="Salamov A."/>
            <person name="Andreopoulos B."/>
            <person name="Baker S."/>
            <person name="Barry K."/>
            <person name="Bills G."/>
            <person name="Bluhm B."/>
            <person name="Cannon C."/>
            <person name="Castanera R."/>
            <person name="Culley D."/>
            <person name="Daum C."/>
            <person name="Ezra D."/>
            <person name="Gonzalez J."/>
            <person name="Henrissat B."/>
            <person name="Kuo A."/>
            <person name="Liang C."/>
            <person name="Lipzen A."/>
            <person name="Lutzoni F."/>
            <person name="Magnuson J."/>
            <person name="Mondo S."/>
            <person name="Nolan M."/>
            <person name="Ohm R."/>
            <person name="Pangilinan J."/>
            <person name="Park H.-J."/>
            <person name="Ramirez L."/>
            <person name="Alfaro M."/>
            <person name="Sun H."/>
            <person name="Tritt A."/>
            <person name="Yoshinaga Y."/>
            <person name="Zwiers L.-H."/>
            <person name="Turgeon B."/>
            <person name="Goodwin S."/>
            <person name="Spatafora J."/>
            <person name="Crous P."/>
            <person name="Grigoriev I."/>
        </authorList>
    </citation>
    <scope>NUCLEOTIDE SEQUENCE</scope>
    <source>
        <strain evidence="3">CBS 119687</strain>
    </source>
</reference>
<dbReference type="EMBL" id="ML977502">
    <property type="protein sequence ID" value="KAF2131250.1"/>
    <property type="molecule type" value="Genomic_DNA"/>
</dbReference>
<feature type="compositionally biased region" description="Polar residues" evidence="1">
    <location>
        <begin position="1"/>
        <end position="12"/>
    </location>
</feature>
<dbReference type="PANTHER" id="PTHR38788:SF3">
    <property type="entry name" value="CLR5 DOMAIN-CONTAINING PROTEIN"/>
    <property type="match status" value="1"/>
</dbReference>
<feature type="domain" description="Clr5" evidence="2">
    <location>
        <begin position="40"/>
        <end position="91"/>
    </location>
</feature>
<dbReference type="PANTHER" id="PTHR38788">
    <property type="entry name" value="CLR5 DOMAIN-CONTAINING PROTEIN"/>
    <property type="match status" value="1"/>
</dbReference>
<dbReference type="RefSeq" id="XP_033525637.1">
    <property type="nucleotide sequence ID" value="XM_033671324.1"/>
</dbReference>
<keyword evidence="4" id="KW-1185">Reference proteome</keyword>
<evidence type="ECO:0000313" key="4">
    <source>
        <dbReference type="Proteomes" id="UP000799771"/>
    </source>
</evidence>
<name>A0A6A6AHG3_9PLEO</name>
<dbReference type="GeneID" id="54411756"/>
<dbReference type="OrthoDB" id="4115389at2759"/>
<dbReference type="Pfam" id="PF14420">
    <property type="entry name" value="Clr5"/>
    <property type="match status" value="1"/>
</dbReference>